<accession>F0NP61</accession>
<dbReference type="Proteomes" id="UP000006395">
    <property type="component" value="Chromosome"/>
</dbReference>
<dbReference type="InterPro" id="IPR036388">
    <property type="entry name" value="WH-like_DNA-bd_sf"/>
</dbReference>
<dbReference type="HOGENOM" id="CLU_1840673_0_0_2"/>
<dbReference type="GeneID" id="84060942"/>
<name>F0NP61_SACI0</name>
<sequence length="139" mass="16015">MNELDKIKLIDDVFEVCYFLQSYALLNKISISDIEKMLNVKEESLKEVVNFLEAKGLIKIDIDGTFYLTIEGLEEAKEKFEKEFEIFHGGVHGLCNDPSCACQTKGVEYCKLDHHNDDAKILPNNVKKLRILKFNEVKK</sequence>
<dbReference type="EMBL" id="CP002426">
    <property type="protein sequence ID" value="ADX82247.1"/>
    <property type="molecule type" value="Genomic_DNA"/>
</dbReference>
<dbReference type="InterPro" id="IPR036390">
    <property type="entry name" value="WH_DNA-bd_sf"/>
</dbReference>
<protein>
    <submittedName>
        <fullName evidence="1">Uncharacterized protein</fullName>
    </submittedName>
</protein>
<organism evidence="1 2">
    <name type="scientific">Saccharolobus islandicus (strain HVE10/4)</name>
    <name type="common">Sulfolobus islandicus</name>
    <dbReference type="NCBI Taxonomy" id="930943"/>
    <lineage>
        <taxon>Archaea</taxon>
        <taxon>Thermoproteota</taxon>
        <taxon>Thermoprotei</taxon>
        <taxon>Sulfolobales</taxon>
        <taxon>Sulfolobaceae</taxon>
        <taxon>Saccharolobus</taxon>
    </lineage>
</organism>
<reference evidence="1 2" key="1">
    <citation type="journal article" date="2011" name="J. Bacteriol.">
        <title>Genome analyses of icelandic strains of Sulfolobus islandicus, model organisms for genetic and virus-host interaction studies.</title>
        <authorList>
            <person name="Guo L."/>
            <person name="Brugger K."/>
            <person name="Liu C."/>
            <person name="Shah S.A."/>
            <person name="Zheng H."/>
            <person name="Zhu Y."/>
            <person name="Wang S."/>
            <person name="Lillestol R.K."/>
            <person name="Chen L."/>
            <person name="Frank J."/>
            <person name="Prangishvili D."/>
            <person name="Paulin L."/>
            <person name="She Q."/>
            <person name="Huang L."/>
            <person name="Garrett R.A."/>
        </authorList>
    </citation>
    <scope>NUCLEOTIDE SEQUENCE [LARGE SCALE GENOMIC DNA]</scope>
    <source>
        <strain evidence="1 2">HVE10/4</strain>
    </source>
</reference>
<dbReference type="KEGG" id="sih:SiH_0894"/>
<dbReference type="AlphaFoldDB" id="F0NP61"/>
<dbReference type="SUPFAM" id="SSF46785">
    <property type="entry name" value="Winged helix' DNA-binding domain"/>
    <property type="match status" value="1"/>
</dbReference>
<dbReference type="Gene3D" id="1.10.10.10">
    <property type="entry name" value="Winged helix-like DNA-binding domain superfamily/Winged helix DNA-binding domain"/>
    <property type="match status" value="1"/>
</dbReference>
<keyword evidence="2" id="KW-1185">Reference proteome</keyword>
<proteinExistence type="predicted"/>
<gene>
    <name evidence="1" type="ordered locus">SiH_0894</name>
</gene>
<dbReference type="RefSeq" id="WP_014512389.1">
    <property type="nucleotide sequence ID" value="NC_017275.1"/>
</dbReference>
<evidence type="ECO:0000313" key="2">
    <source>
        <dbReference type="Proteomes" id="UP000006395"/>
    </source>
</evidence>
<evidence type="ECO:0000313" key="1">
    <source>
        <dbReference type="EMBL" id="ADX82247.1"/>
    </source>
</evidence>